<dbReference type="PROSITE" id="PS50887">
    <property type="entry name" value="GGDEF"/>
    <property type="match status" value="1"/>
</dbReference>
<dbReference type="OrthoDB" id="315417at2"/>
<dbReference type="Pfam" id="PF01590">
    <property type="entry name" value="GAF"/>
    <property type="match status" value="1"/>
</dbReference>
<organism evidence="4 5">
    <name type="scientific">Hansschlegelia quercus</name>
    <dbReference type="NCBI Taxonomy" id="2528245"/>
    <lineage>
        <taxon>Bacteria</taxon>
        <taxon>Pseudomonadati</taxon>
        <taxon>Pseudomonadota</taxon>
        <taxon>Alphaproteobacteria</taxon>
        <taxon>Hyphomicrobiales</taxon>
        <taxon>Methylopilaceae</taxon>
        <taxon>Hansschlegelia</taxon>
    </lineage>
</organism>
<name>A0A4Q9GFV4_9HYPH</name>
<dbReference type="EMBL" id="SIUB01000006">
    <property type="protein sequence ID" value="TBN51857.1"/>
    <property type="molecule type" value="Genomic_DNA"/>
</dbReference>
<comment type="caution">
    <text evidence="4">The sequence shown here is derived from an EMBL/GenBank/DDBJ whole genome shotgun (WGS) entry which is preliminary data.</text>
</comment>
<dbReference type="SUPFAM" id="SSF55781">
    <property type="entry name" value="GAF domain-like"/>
    <property type="match status" value="1"/>
</dbReference>
<evidence type="ECO:0000313" key="4">
    <source>
        <dbReference type="EMBL" id="TBN51857.1"/>
    </source>
</evidence>
<dbReference type="InterPro" id="IPR029016">
    <property type="entry name" value="GAF-like_dom_sf"/>
</dbReference>
<reference evidence="4 5" key="1">
    <citation type="submission" date="2019-02" db="EMBL/GenBank/DDBJ databases">
        <title>Hansschlegelia quercus sp. nov., a novel methylotrophic bacterium from buds of oak (Quercus robur L.).</title>
        <authorList>
            <person name="Agafonova N.V."/>
            <person name="Kaparullina E.N."/>
            <person name="Grouzdev D.S."/>
            <person name="Doronina N.V."/>
        </authorList>
    </citation>
    <scope>NUCLEOTIDE SEQUENCE [LARGE SCALE GENOMIC DNA]</scope>
    <source>
        <strain evidence="4 5">Dub</strain>
    </source>
</reference>
<dbReference type="FunFam" id="3.30.70.270:FF:000001">
    <property type="entry name" value="Diguanylate cyclase domain protein"/>
    <property type="match status" value="1"/>
</dbReference>
<sequence length="408" mass="44210">MSVVCPAPSAASEDARLGALLRYDVMDTPAEQSFDRITRLAQKMFRASFVTVSLLDGHRQWFKSKQGLSFSETPRSEAFCDVTIRQATPLVVPDARADPAYASLPLVTGEPFIRFYAGAPLRTPEGYILGALCVMDREPRSLSAEEIDMLVDLSDIVVGQLQLRQLADTDPLTGALSRRAFRDLAARELSLSRRYRRELALLTFDLDYFKSINDTHGHAAGDDVLVRSVDACKAELRNSDSIARLGGEEFAVLLPHTGAAAARDVAERLRRALGAQSFGSGRGRFHISASFGVASTRAGASDLDNLLRRADEALYRAKAKGRDRCETAPDCLPGQTQRSVAKRGRIVVEGVPAIDCTVRGLSNNGANLEVLSAEGLPASFVLALDADGPTRSCRVLSRAGRRLEVAFG</sequence>
<dbReference type="InterPro" id="IPR050469">
    <property type="entry name" value="Diguanylate_Cyclase"/>
</dbReference>
<protein>
    <recommendedName>
        <fullName evidence="1">diguanylate cyclase</fullName>
        <ecNumber evidence="1">2.7.7.65</ecNumber>
    </recommendedName>
</protein>
<evidence type="ECO:0000256" key="1">
    <source>
        <dbReference type="ARBA" id="ARBA00012528"/>
    </source>
</evidence>
<dbReference type="Gene3D" id="3.30.70.270">
    <property type="match status" value="1"/>
</dbReference>
<gene>
    <name evidence="4" type="ORF">EYR15_13245</name>
</gene>
<dbReference type="PANTHER" id="PTHR45138">
    <property type="entry name" value="REGULATORY COMPONENTS OF SENSORY TRANSDUCTION SYSTEM"/>
    <property type="match status" value="1"/>
</dbReference>
<evidence type="ECO:0000259" key="3">
    <source>
        <dbReference type="PROSITE" id="PS50887"/>
    </source>
</evidence>
<accession>A0A4Q9GFV4</accession>
<evidence type="ECO:0000313" key="5">
    <source>
        <dbReference type="Proteomes" id="UP000291613"/>
    </source>
</evidence>
<dbReference type="Gene3D" id="3.30.450.40">
    <property type="match status" value="1"/>
</dbReference>
<dbReference type="SMART" id="SM00065">
    <property type="entry name" value="GAF"/>
    <property type="match status" value="1"/>
</dbReference>
<dbReference type="GO" id="GO:0052621">
    <property type="term" value="F:diguanylate cyclase activity"/>
    <property type="evidence" value="ECO:0007669"/>
    <property type="project" value="UniProtKB-EC"/>
</dbReference>
<dbReference type="NCBIfam" id="TIGR00254">
    <property type="entry name" value="GGDEF"/>
    <property type="match status" value="1"/>
</dbReference>
<proteinExistence type="predicted"/>
<dbReference type="SUPFAM" id="SSF55073">
    <property type="entry name" value="Nucleotide cyclase"/>
    <property type="match status" value="1"/>
</dbReference>
<comment type="catalytic activity">
    <reaction evidence="2">
        <text>2 GTP = 3',3'-c-di-GMP + 2 diphosphate</text>
        <dbReference type="Rhea" id="RHEA:24898"/>
        <dbReference type="ChEBI" id="CHEBI:33019"/>
        <dbReference type="ChEBI" id="CHEBI:37565"/>
        <dbReference type="ChEBI" id="CHEBI:58805"/>
        <dbReference type="EC" id="2.7.7.65"/>
    </reaction>
</comment>
<dbReference type="CDD" id="cd01949">
    <property type="entry name" value="GGDEF"/>
    <property type="match status" value="1"/>
</dbReference>
<dbReference type="Proteomes" id="UP000291613">
    <property type="component" value="Unassembled WGS sequence"/>
</dbReference>
<dbReference type="Pfam" id="PF00990">
    <property type="entry name" value="GGDEF"/>
    <property type="match status" value="1"/>
</dbReference>
<dbReference type="PANTHER" id="PTHR45138:SF9">
    <property type="entry name" value="DIGUANYLATE CYCLASE DGCM-RELATED"/>
    <property type="match status" value="1"/>
</dbReference>
<dbReference type="RefSeq" id="WP_131004021.1">
    <property type="nucleotide sequence ID" value="NZ_JBHSZR010000001.1"/>
</dbReference>
<dbReference type="InterPro" id="IPR000160">
    <property type="entry name" value="GGDEF_dom"/>
</dbReference>
<dbReference type="EC" id="2.7.7.65" evidence="1"/>
<dbReference type="InterPro" id="IPR043128">
    <property type="entry name" value="Rev_trsase/Diguanyl_cyclase"/>
</dbReference>
<dbReference type="SMART" id="SM00267">
    <property type="entry name" value="GGDEF"/>
    <property type="match status" value="1"/>
</dbReference>
<keyword evidence="5" id="KW-1185">Reference proteome</keyword>
<evidence type="ECO:0000256" key="2">
    <source>
        <dbReference type="ARBA" id="ARBA00034247"/>
    </source>
</evidence>
<dbReference type="AlphaFoldDB" id="A0A4Q9GFV4"/>
<feature type="domain" description="GGDEF" evidence="3">
    <location>
        <begin position="197"/>
        <end position="330"/>
    </location>
</feature>
<dbReference type="InterPro" id="IPR029787">
    <property type="entry name" value="Nucleotide_cyclase"/>
</dbReference>
<dbReference type="InterPro" id="IPR003018">
    <property type="entry name" value="GAF"/>
</dbReference>